<sequence length="179" mass="19206">MVGVSSKDKPFPNMSRSVRAETRASKKDDVKKFMLSMDRVRRWEKKWVTIGETSMKIFKWVPISSKDNKKGGGLLKGGGGTTIGGGGNVLTNGNSTVSNAASVNSNSNSNSSENKENTRKQGTDSNSNSNFALTTEDSNTCFSLVSDSQGATEFVSNMPFSEDSNSQGSDSAPKRLKTD</sequence>
<evidence type="ECO:0000313" key="3">
    <source>
        <dbReference type="EMBL" id="EAT45851.1"/>
    </source>
</evidence>
<proteinExistence type="inferred from homology"/>
<feature type="compositionally biased region" description="Basic and acidic residues" evidence="2">
    <location>
        <begin position="1"/>
        <end position="10"/>
    </location>
</feature>
<feature type="compositionally biased region" description="Basic and acidic residues" evidence="2">
    <location>
        <begin position="113"/>
        <end position="122"/>
    </location>
</feature>
<gene>
    <name evidence="3" type="ORF">AaeL_AAEL002890</name>
</gene>
<feature type="compositionally biased region" description="Gly residues" evidence="2">
    <location>
        <begin position="71"/>
        <end position="88"/>
    </location>
</feature>
<dbReference type="OrthoDB" id="5989898at2759"/>
<name>A0A1S4F3D3_AEDAE</name>
<dbReference type="InterPro" id="IPR006804">
    <property type="entry name" value="BCL7"/>
</dbReference>
<dbReference type="PANTHER" id="PTHR12767:SF9">
    <property type="entry name" value="BCL7-LIKE"/>
    <property type="match status" value="1"/>
</dbReference>
<feature type="compositionally biased region" description="Basic and acidic residues" evidence="2">
    <location>
        <begin position="18"/>
        <end position="28"/>
    </location>
</feature>
<reference evidence="3" key="3">
    <citation type="submission" date="2012-09" db="EMBL/GenBank/DDBJ databases">
        <authorList>
            <consortium name="VectorBase"/>
        </authorList>
    </citation>
    <scope>NUCLEOTIDE SEQUENCE</scope>
    <source>
        <strain evidence="3">Liverpool</strain>
    </source>
</reference>
<dbReference type="HOGENOM" id="CLU_110835_2_0_1"/>
<dbReference type="OMA" id="DDSNTCF"/>
<dbReference type="Pfam" id="PF04714">
    <property type="entry name" value="BCL_N"/>
    <property type="match status" value="1"/>
</dbReference>
<evidence type="ECO:0000313" key="4">
    <source>
        <dbReference type="Proteomes" id="UP000682892"/>
    </source>
</evidence>
<dbReference type="Proteomes" id="UP000682892">
    <property type="component" value="Chromosome 1"/>
</dbReference>
<evidence type="ECO:0000256" key="2">
    <source>
        <dbReference type="SAM" id="MobiDB-lite"/>
    </source>
</evidence>
<dbReference type="PANTHER" id="PTHR12767">
    <property type="entry name" value="BCL7 RELATED"/>
    <property type="match status" value="1"/>
</dbReference>
<reference evidence="3" key="2">
    <citation type="journal article" date="2007" name="Science">
        <title>Genome sequence of Aedes aegypti, a major arbovirus vector.</title>
        <authorList>
            <person name="Nene V."/>
            <person name="Wortman J.R."/>
            <person name="Lawson D."/>
            <person name="Haas B."/>
            <person name="Kodira C."/>
            <person name="Tu Z.J."/>
            <person name="Loftus B."/>
            <person name="Xi Z."/>
            <person name="Megy K."/>
            <person name="Grabherr M."/>
            <person name="Ren Q."/>
            <person name="Zdobnov E.M."/>
            <person name="Lobo N.F."/>
            <person name="Campbell K.S."/>
            <person name="Brown S.E."/>
            <person name="Bonaldo M.F."/>
            <person name="Zhu J."/>
            <person name="Sinkins S.P."/>
            <person name="Hogenkamp D.G."/>
            <person name="Amedeo P."/>
            <person name="Arensburger P."/>
            <person name="Atkinson P.W."/>
            <person name="Bidwell S."/>
            <person name="Biedler J."/>
            <person name="Birney E."/>
            <person name="Bruggner R.V."/>
            <person name="Costas J."/>
            <person name="Coy M.R."/>
            <person name="Crabtree J."/>
            <person name="Crawford M."/>
            <person name="Debruyn B."/>
            <person name="Decaprio D."/>
            <person name="Eiglmeier K."/>
            <person name="Eisenstadt E."/>
            <person name="El-Dorry H."/>
            <person name="Gelbart W.M."/>
            <person name="Gomes S.L."/>
            <person name="Hammond M."/>
            <person name="Hannick L.I."/>
            <person name="Hogan J.R."/>
            <person name="Holmes M.H."/>
            <person name="Jaffe D."/>
            <person name="Johnston J.S."/>
            <person name="Kennedy R.C."/>
            <person name="Koo H."/>
            <person name="Kravitz S."/>
            <person name="Kriventseva E.V."/>
            <person name="Kulp D."/>
            <person name="Labutti K."/>
            <person name="Lee E."/>
            <person name="Li S."/>
            <person name="Lovin D.D."/>
            <person name="Mao C."/>
            <person name="Mauceli E."/>
            <person name="Menck C.F."/>
            <person name="Miller J.R."/>
            <person name="Montgomery P."/>
            <person name="Mori A."/>
            <person name="Nascimento A.L."/>
            <person name="Naveira H.F."/>
            <person name="Nusbaum C."/>
            <person name="O'leary S."/>
            <person name="Orvis J."/>
            <person name="Pertea M."/>
            <person name="Quesneville H."/>
            <person name="Reidenbach K.R."/>
            <person name="Rogers Y.H."/>
            <person name="Roth C.W."/>
            <person name="Schneider J.R."/>
            <person name="Schatz M."/>
            <person name="Shumway M."/>
            <person name="Stanke M."/>
            <person name="Stinson E.O."/>
            <person name="Tubio J.M."/>
            <person name="Vanzee J.P."/>
            <person name="Verjovski-Almeida S."/>
            <person name="Werner D."/>
            <person name="White O."/>
            <person name="Wyder S."/>
            <person name="Zeng Q."/>
            <person name="Zhao Q."/>
            <person name="Zhao Y."/>
            <person name="Hill C.A."/>
            <person name="Raikhel A.S."/>
            <person name="Soares M.B."/>
            <person name="Knudson D.L."/>
            <person name="Lee N.H."/>
            <person name="Galagan J."/>
            <person name="Salzberg S.L."/>
            <person name="Paulsen I.T."/>
            <person name="Dimopoulos G."/>
            <person name="Collins F.H."/>
            <person name="Birren B."/>
            <person name="Fraser-Liggett C.M."/>
            <person name="Severson D.W."/>
        </authorList>
    </citation>
    <scope>NUCLEOTIDE SEQUENCE [LARGE SCALE GENOMIC DNA]</scope>
    <source>
        <strain evidence="3">Liverpool</strain>
    </source>
</reference>
<feature type="region of interest" description="Disordered" evidence="2">
    <location>
        <begin position="1"/>
        <end position="28"/>
    </location>
</feature>
<reference evidence="3" key="1">
    <citation type="submission" date="2005-10" db="EMBL/GenBank/DDBJ databases">
        <authorList>
            <person name="Loftus B.J."/>
            <person name="Nene V.M."/>
            <person name="Hannick L.I."/>
            <person name="Bidwell S."/>
            <person name="Haas B."/>
            <person name="Amedeo P."/>
            <person name="Orvis J."/>
            <person name="Wortman J.R."/>
            <person name="White O.R."/>
            <person name="Salzberg S."/>
            <person name="Shumway M."/>
            <person name="Koo H."/>
            <person name="Zhao Y."/>
            <person name="Holmes M."/>
            <person name="Miller J."/>
            <person name="Schatz M."/>
            <person name="Pop M."/>
            <person name="Pai G."/>
            <person name="Utterback T."/>
            <person name="Rogers Y.-H."/>
            <person name="Kravitz S."/>
            <person name="Fraser C.M."/>
        </authorList>
    </citation>
    <scope>NUCLEOTIDE SEQUENCE</scope>
    <source>
        <strain evidence="3">Liverpool</strain>
    </source>
</reference>
<evidence type="ECO:0000256" key="1">
    <source>
        <dbReference type="ARBA" id="ARBA00010326"/>
    </source>
</evidence>
<feature type="compositionally biased region" description="Low complexity" evidence="2">
    <location>
        <begin position="89"/>
        <end position="112"/>
    </location>
</feature>
<accession>A0A1S4F3D3</accession>
<feature type="region of interest" description="Disordered" evidence="2">
    <location>
        <begin position="69"/>
        <end position="132"/>
    </location>
</feature>
<feature type="region of interest" description="Disordered" evidence="2">
    <location>
        <begin position="153"/>
        <end position="179"/>
    </location>
</feature>
<feature type="compositionally biased region" description="Polar residues" evidence="2">
    <location>
        <begin position="123"/>
        <end position="132"/>
    </location>
</feature>
<organism evidence="3 4">
    <name type="scientific">Aedes aegypti</name>
    <name type="common">Yellowfever mosquito</name>
    <name type="synonym">Culex aegypti</name>
    <dbReference type="NCBI Taxonomy" id="7159"/>
    <lineage>
        <taxon>Eukaryota</taxon>
        <taxon>Metazoa</taxon>
        <taxon>Ecdysozoa</taxon>
        <taxon>Arthropoda</taxon>
        <taxon>Hexapoda</taxon>
        <taxon>Insecta</taxon>
        <taxon>Pterygota</taxon>
        <taxon>Neoptera</taxon>
        <taxon>Endopterygota</taxon>
        <taxon>Diptera</taxon>
        <taxon>Nematocera</taxon>
        <taxon>Culicoidea</taxon>
        <taxon>Culicidae</taxon>
        <taxon>Culicinae</taxon>
        <taxon>Aedini</taxon>
        <taxon>Aedes</taxon>
        <taxon>Stegomyia</taxon>
    </lineage>
</organism>
<protein>
    <submittedName>
        <fullName evidence="3">AAEL002890-PA</fullName>
    </submittedName>
</protein>
<dbReference type="AlphaFoldDB" id="A0A1S4F3D3"/>
<dbReference type="EMBL" id="CH477256">
    <property type="protein sequence ID" value="EAT45851.1"/>
    <property type="molecule type" value="Genomic_DNA"/>
</dbReference>
<comment type="similarity">
    <text evidence="1">Belongs to the BCL7 family.</text>
</comment>
<feature type="compositionally biased region" description="Polar residues" evidence="2">
    <location>
        <begin position="153"/>
        <end position="170"/>
    </location>
</feature>